<proteinExistence type="predicted"/>
<sequence>MGAVEYGQGARRRRWQRLRPEHGAGQQGREPPPTTLYTCKIQFNKTEFVGPISFSPRMDSWPMRRTRRTPPPPGHGARSIGGDDVLVRLLRPSRRMDRPPLAPVVGKAAAGEVEAALSLVPCPAARTGLLLRRWSARSRRRFLSSPAPSLSPP</sequence>
<reference evidence="3" key="3">
    <citation type="submission" date="2018-08" db="UniProtKB">
        <authorList>
            <consortium name="EnsemblPlants"/>
        </authorList>
    </citation>
    <scope>IDENTIFICATION</scope>
    <source>
        <strain evidence="3">cv. Bd21</strain>
    </source>
</reference>
<feature type="region of interest" description="Disordered" evidence="1">
    <location>
        <begin position="54"/>
        <end position="82"/>
    </location>
</feature>
<dbReference type="EnsemblPlants" id="PNT67218">
    <property type="protein sequence ID" value="PNT67218"/>
    <property type="gene ID" value="BRADI_3g22799v3"/>
</dbReference>
<dbReference type="InParanoid" id="A0A2K2CYW4"/>
<reference evidence="2" key="2">
    <citation type="submission" date="2017-06" db="EMBL/GenBank/DDBJ databases">
        <title>WGS assembly of Brachypodium distachyon.</title>
        <authorList>
            <consortium name="The International Brachypodium Initiative"/>
            <person name="Lucas S."/>
            <person name="Harmon-Smith M."/>
            <person name="Lail K."/>
            <person name="Tice H."/>
            <person name="Grimwood J."/>
            <person name="Bruce D."/>
            <person name="Barry K."/>
            <person name="Shu S."/>
            <person name="Lindquist E."/>
            <person name="Wang M."/>
            <person name="Pitluck S."/>
            <person name="Vogel J.P."/>
            <person name="Garvin D.F."/>
            <person name="Mockler T.C."/>
            <person name="Schmutz J."/>
            <person name="Rokhsar D."/>
            <person name="Bevan M.W."/>
        </authorList>
    </citation>
    <scope>NUCLEOTIDE SEQUENCE</scope>
    <source>
        <strain evidence="2">Bd21</strain>
    </source>
</reference>
<accession>A0A2K2CYW4</accession>
<name>A0A2K2CYW4_BRADI</name>
<feature type="region of interest" description="Disordered" evidence="1">
    <location>
        <begin position="1"/>
        <end position="34"/>
    </location>
</feature>
<reference evidence="2 3" key="1">
    <citation type="journal article" date="2010" name="Nature">
        <title>Genome sequencing and analysis of the model grass Brachypodium distachyon.</title>
        <authorList>
            <consortium name="International Brachypodium Initiative"/>
        </authorList>
    </citation>
    <scope>NUCLEOTIDE SEQUENCE [LARGE SCALE GENOMIC DNA]</scope>
    <source>
        <strain evidence="2 3">Bd21</strain>
    </source>
</reference>
<organism evidence="2">
    <name type="scientific">Brachypodium distachyon</name>
    <name type="common">Purple false brome</name>
    <name type="synonym">Trachynia distachya</name>
    <dbReference type="NCBI Taxonomy" id="15368"/>
    <lineage>
        <taxon>Eukaryota</taxon>
        <taxon>Viridiplantae</taxon>
        <taxon>Streptophyta</taxon>
        <taxon>Embryophyta</taxon>
        <taxon>Tracheophyta</taxon>
        <taxon>Spermatophyta</taxon>
        <taxon>Magnoliopsida</taxon>
        <taxon>Liliopsida</taxon>
        <taxon>Poales</taxon>
        <taxon>Poaceae</taxon>
        <taxon>BOP clade</taxon>
        <taxon>Pooideae</taxon>
        <taxon>Stipodae</taxon>
        <taxon>Brachypodieae</taxon>
        <taxon>Brachypodium</taxon>
    </lineage>
</organism>
<evidence type="ECO:0000313" key="3">
    <source>
        <dbReference type="EnsemblPlants" id="PNT67218"/>
    </source>
</evidence>
<evidence type="ECO:0000313" key="2">
    <source>
        <dbReference type="EMBL" id="PNT67218.1"/>
    </source>
</evidence>
<dbReference type="Proteomes" id="UP000008810">
    <property type="component" value="Chromosome 3"/>
</dbReference>
<evidence type="ECO:0000256" key="1">
    <source>
        <dbReference type="SAM" id="MobiDB-lite"/>
    </source>
</evidence>
<gene>
    <name evidence="2" type="ORF">BRADI_3g22799v3</name>
</gene>
<evidence type="ECO:0000313" key="4">
    <source>
        <dbReference type="Proteomes" id="UP000008810"/>
    </source>
</evidence>
<dbReference type="AlphaFoldDB" id="A0A2K2CYW4"/>
<dbReference type="EMBL" id="CM000882">
    <property type="protein sequence ID" value="PNT67218.1"/>
    <property type="molecule type" value="Genomic_DNA"/>
</dbReference>
<dbReference type="Gramene" id="PNT67218">
    <property type="protein sequence ID" value="PNT67218"/>
    <property type="gene ID" value="BRADI_3g22799v3"/>
</dbReference>
<protein>
    <submittedName>
        <fullName evidence="2 3">Uncharacterized protein</fullName>
    </submittedName>
</protein>
<keyword evidence="4" id="KW-1185">Reference proteome</keyword>